<name>A0A645CZY4_9ZZZZ</name>
<dbReference type="AlphaFoldDB" id="A0A645CZY4"/>
<reference evidence="2" key="1">
    <citation type="submission" date="2019-08" db="EMBL/GenBank/DDBJ databases">
        <authorList>
            <person name="Kucharzyk K."/>
            <person name="Murdoch R.W."/>
            <person name="Higgins S."/>
            <person name="Loffler F."/>
        </authorList>
    </citation>
    <scope>NUCLEOTIDE SEQUENCE</scope>
</reference>
<keyword evidence="1" id="KW-0472">Membrane</keyword>
<evidence type="ECO:0000256" key="1">
    <source>
        <dbReference type="SAM" id="Phobius"/>
    </source>
</evidence>
<accession>A0A645CZY4</accession>
<comment type="caution">
    <text evidence="2">The sequence shown here is derived from an EMBL/GenBank/DDBJ whole genome shotgun (WGS) entry which is preliminary data.</text>
</comment>
<proteinExistence type="predicted"/>
<organism evidence="2">
    <name type="scientific">bioreactor metagenome</name>
    <dbReference type="NCBI Taxonomy" id="1076179"/>
    <lineage>
        <taxon>unclassified sequences</taxon>
        <taxon>metagenomes</taxon>
        <taxon>ecological metagenomes</taxon>
    </lineage>
</organism>
<evidence type="ECO:0000313" key="2">
    <source>
        <dbReference type="EMBL" id="MPM82726.1"/>
    </source>
</evidence>
<keyword evidence="1" id="KW-1133">Transmembrane helix</keyword>
<dbReference type="EMBL" id="VSSQ01031715">
    <property type="protein sequence ID" value="MPM82726.1"/>
    <property type="molecule type" value="Genomic_DNA"/>
</dbReference>
<keyword evidence="1" id="KW-0812">Transmembrane</keyword>
<gene>
    <name evidence="2" type="ORF">SDC9_129788</name>
</gene>
<protein>
    <submittedName>
        <fullName evidence="2">Uncharacterized protein</fullName>
    </submittedName>
</protein>
<feature type="transmembrane region" description="Helical" evidence="1">
    <location>
        <begin position="53"/>
        <end position="73"/>
    </location>
</feature>
<sequence>MISRIIHRKPFRMQFSLQLVPCNRVVCEHLFTCSMQPRRHFPKKIQGTETCMFMPYMGVIICVAILTLSIQNYRFSSTINQCLGKKINIKTSCNLLVIPLWKMHIKKNPGFQLSLRGTFGVHALSFDSCRCDACDIVFLEKEENENNRDCGYEHSGIKNPKVIEVQT</sequence>